<protein>
    <submittedName>
        <fullName evidence="4">Butanol dehydrogenase</fullName>
    </submittedName>
</protein>
<sequence length="389" mass="43027">MQSFIQWNPTRLWFGEGQIKQLQQELSTAGKRVLLVYGGGSIRKNGVYDAVMGQLLNSQAVVVEMSGVEPNPRLTTVHKGIEICRSNQIDLILAVGGGSVIDCAKAISVGVYYEGDVWDIITRKAESKKALQLGTILTLAATGSEMNNISVITNWDRNEKRGWSSPLAYPAFSILDPAYTTSVPLDQTVYGIVDMMSHVLEQYFHRTEHAPMMDRFMEGVLLTVMEAAPKLLSNMQDVEHRATIMYAGTTAFNGLLSCGTDGGDWATHQIEHGLSAVYDIPHGGGLAIVFPNWMSHCAEDDPSRMKKLAMTVFGIDDTGKTDHEVAIEGIQALRQFWDSLGAPNKLGYYGIDDQRIEELVHKSFMKSTIGQYKVMTRDTVRDILMRSLA</sequence>
<dbReference type="GO" id="GO:1990362">
    <property type="term" value="F:butanol dehydrogenase (NAD+) activity"/>
    <property type="evidence" value="ECO:0007669"/>
    <property type="project" value="InterPro"/>
</dbReference>
<dbReference type="Pfam" id="PF25137">
    <property type="entry name" value="ADH_Fe_C"/>
    <property type="match status" value="1"/>
</dbReference>
<dbReference type="CDD" id="cd08187">
    <property type="entry name" value="BDH"/>
    <property type="match status" value="1"/>
</dbReference>
<dbReference type="InterPro" id="IPR001670">
    <property type="entry name" value="ADH_Fe/GldA"/>
</dbReference>
<dbReference type="OrthoDB" id="9801156at2"/>
<dbReference type="Proteomes" id="UP000078454">
    <property type="component" value="Unassembled WGS sequence"/>
</dbReference>
<dbReference type="EMBL" id="LYPB01000092">
    <property type="protein sequence ID" value="OAS13809.1"/>
    <property type="molecule type" value="Genomic_DNA"/>
</dbReference>
<dbReference type="GO" id="GO:0005829">
    <property type="term" value="C:cytosol"/>
    <property type="evidence" value="ECO:0007669"/>
    <property type="project" value="TreeGrafter"/>
</dbReference>
<gene>
    <name evidence="4" type="ORF">A8708_25580</name>
</gene>
<feature type="domain" description="Alcohol dehydrogenase iron-type/glycerol dehydrogenase GldA" evidence="2">
    <location>
        <begin position="9"/>
        <end position="177"/>
    </location>
</feature>
<dbReference type="PROSITE" id="PS00913">
    <property type="entry name" value="ADH_IRON_1"/>
    <property type="match status" value="1"/>
</dbReference>
<organism evidence="4 5">
    <name type="scientific">Paenibacillus oryzisoli</name>
    <dbReference type="NCBI Taxonomy" id="1850517"/>
    <lineage>
        <taxon>Bacteria</taxon>
        <taxon>Bacillati</taxon>
        <taxon>Bacillota</taxon>
        <taxon>Bacilli</taxon>
        <taxon>Bacillales</taxon>
        <taxon>Paenibacillaceae</taxon>
        <taxon>Paenibacillus</taxon>
    </lineage>
</organism>
<dbReference type="InterPro" id="IPR018211">
    <property type="entry name" value="ADH_Fe_CS"/>
</dbReference>
<dbReference type="FunFam" id="3.40.50.1970:FF:000003">
    <property type="entry name" value="Alcohol dehydrogenase, iron-containing"/>
    <property type="match status" value="1"/>
</dbReference>
<dbReference type="RefSeq" id="WP_068671003.1">
    <property type="nucleotide sequence ID" value="NZ_LYPB01000092.1"/>
</dbReference>
<dbReference type="PANTHER" id="PTHR43633:SF1">
    <property type="entry name" value="ALCOHOL DEHYDROGENASE YQHD"/>
    <property type="match status" value="1"/>
</dbReference>
<dbReference type="STRING" id="1850517.A8708_25580"/>
<dbReference type="InterPro" id="IPR056798">
    <property type="entry name" value="ADH_Fe_C"/>
</dbReference>
<dbReference type="InterPro" id="IPR044731">
    <property type="entry name" value="BDH-like"/>
</dbReference>
<evidence type="ECO:0000313" key="5">
    <source>
        <dbReference type="Proteomes" id="UP000078454"/>
    </source>
</evidence>
<evidence type="ECO:0000259" key="2">
    <source>
        <dbReference type="Pfam" id="PF00465"/>
    </source>
</evidence>
<dbReference type="PANTHER" id="PTHR43633">
    <property type="entry name" value="ALCOHOL DEHYDROGENASE YQHD"/>
    <property type="match status" value="1"/>
</dbReference>
<dbReference type="AlphaFoldDB" id="A0A197ZXB6"/>
<dbReference type="GO" id="GO:0046872">
    <property type="term" value="F:metal ion binding"/>
    <property type="evidence" value="ECO:0007669"/>
    <property type="project" value="InterPro"/>
</dbReference>
<feature type="domain" description="Fe-containing alcohol dehydrogenase-like C-terminal" evidence="3">
    <location>
        <begin position="188"/>
        <end position="387"/>
    </location>
</feature>
<name>A0A197ZXB6_9BACL</name>
<evidence type="ECO:0000259" key="3">
    <source>
        <dbReference type="Pfam" id="PF25137"/>
    </source>
</evidence>
<dbReference type="GO" id="GO:1990002">
    <property type="term" value="F:methylglyoxal reductase (NADPH) (acetol producing) activity"/>
    <property type="evidence" value="ECO:0007669"/>
    <property type="project" value="TreeGrafter"/>
</dbReference>
<dbReference type="PROSITE" id="PS00060">
    <property type="entry name" value="ADH_IRON_2"/>
    <property type="match status" value="1"/>
</dbReference>
<keyword evidence="5" id="KW-1185">Reference proteome</keyword>
<keyword evidence="1" id="KW-0560">Oxidoreductase</keyword>
<dbReference type="Gene3D" id="3.40.50.1970">
    <property type="match status" value="1"/>
</dbReference>
<dbReference type="Pfam" id="PF00465">
    <property type="entry name" value="Fe-ADH"/>
    <property type="match status" value="1"/>
</dbReference>
<proteinExistence type="predicted"/>
<reference evidence="4 5" key="1">
    <citation type="submission" date="2016-05" db="EMBL/GenBank/DDBJ databases">
        <title>Paenibacillus sp. 1ZS3-15 nov., isolated from the rhizosphere soil.</title>
        <authorList>
            <person name="Zhang X.X."/>
            <person name="Zhang J."/>
        </authorList>
    </citation>
    <scope>NUCLEOTIDE SEQUENCE [LARGE SCALE GENOMIC DNA]</scope>
    <source>
        <strain evidence="4 5">1ZS3-15</strain>
    </source>
</reference>
<dbReference type="GO" id="GO:0008106">
    <property type="term" value="F:alcohol dehydrogenase (NADP+) activity"/>
    <property type="evidence" value="ECO:0007669"/>
    <property type="project" value="TreeGrafter"/>
</dbReference>
<evidence type="ECO:0000256" key="1">
    <source>
        <dbReference type="ARBA" id="ARBA00023002"/>
    </source>
</evidence>
<dbReference type="Gene3D" id="1.20.1090.10">
    <property type="entry name" value="Dehydroquinate synthase-like - alpha domain"/>
    <property type="match status" value="1"/>
</dbReference>
<evidence type="ECO:0000313" key="4">
    <source>
        <dbReference type="EMBL" id="OAS13809.1"/>
    </source>
</evidence>
<accession>A0A197ZXB6</accession>
<comment type="caution">
    <text evidence="4">The sequence shown here is derived from an EMBL/GenBank/DDBJ whole genome shotgun (WGS) entry which is preliminary data.</text>
</comment>
<dbReference type="SUPFAM" id="SSF56796">
    <property type="entry name" value="Dehydroquinate synthase-like"/>
    <property type="match status" value="1"/>
</dbReference>